<dbReference type="AlphaFoldDB" id="R7SR06"/>
<dbReference type="Gene3D" id="3.30.9.10">
    <property type="entry name" value="D-Amino Acid Oxidase, subunit A, domain 2"/>
    <property type="match status" value="1"/>
</dbReference>
<dbReference type="Proteomes" id="UP000053319">
    <property type="component" value="Unassembled WGS sequence"/>
</dbReference>
<gene>
    <name evidence="1" type="ORF">DICSQDRAFT_173963</name>
</gene>
<dbReference type="RefSeq" id="XP_007369821.1">
    <property type="nucleotide sequence ID" value="XM_007369759.1"/>
</dbReference>
<dbReference type="EMBL" id="JH719451">
    <property type="protein sequence ID" value="EJF57412.1"/>
    <property type="molecule type" value="Genomic_DNA"/>
</dbReference>
<dbReference type="HOGENOM" id="CLU_3125009_0_0_1"/>
<reference evidence="1 2" key="1">
    <citation type="journal article" date="2012" name="Science">
        <title>The Paleozoic origin of enzymatic lignin decomposition reconstructed from 31 fungal genomes.</title>
        <authorList>
            <person name="Floudas D."/>
            <person name="Binder M."/>
            <person name="Riley R."/>
            <person name="Barry K."/>
            <person name="Blanchette R.A."/>
            <person name="Henrissat B."/>
            <person name="Martinez A.T."/>
            <person name="Otillar R."/>
            <person name="Spatafora J.W."/>
            <person name="Yadav J.S."/>
            <person name="Aerts A."/>
            <person name="Benoit I."/>
            <person name="Boyd A."/>
            <person name="Carlson A."/>
            <person name="Copeland A."/>
            <person name="Coutinho P.M."/>
            <person name="de Vries R.P."/>
            <person name="Ferreira P."/>
            <person name="Findley K."/>
            <person name="Foster B."/>
            <person name="Gaskell J."/>
            <person name="Glotzer D."/>
            <person name="Gorecki P."/>
            <person name="Heitman J."/>
            <person name="Hesse C."/>
            <person name="Hori C."/>
            <person name="Igarashi K."/>
            <person name="Jurgens J.A."/>
            <person name="Kallen N."/>
            <person name="Kersten P."/>
            <person name="Kohler A."/>
            <person name="Kuees U."/>
            <person name="Kumar T.K.A."/>
            <person name="Kuo A."/>
            <person name="LaButti K."/>
            <person name="Larrondo L.F."/>
            <person name="Lindquist E."/>
            <person name="Ling A."/>
            <person name="Lombard V."/>
            <person name="Lucas S."/>
            <person name="Lundell T."/>
            <person name="Martin R."/>
            <person name="McLaughlin D.J."/>
            <person name="Morgenstern I."/>
            <person name="Morin E."/>
            <person name="Murat C."/>
            <person name="Nagy L.G."/>
            <person name="Nolan M."/>
            <person name="Ohm R.A."/>
            <person name="Patyshakuliyeva A."/>
            <person name="Rokas A."/>
            <person name="Ruiz-Duenas F.J."/>
            <person name="Sabat G."/>
            <person name="Salamov A."/>
            <person name="Samejima M."/>
            <person name="Schmutz J."/>
            <person name="Slot J.C."/>
            <person name="St John F."/>
            <person name="Stenlid J."/>
            <person name="Sun H."/>
            <person name="Sun S."/>
            <person name="Syed K."/>
            <person name="Tsang A."/>
            <person name="Wiebenga A."/>
            <person name="Young D."/>
            <person name="Pisabarro A."/>
            <person name="Eastwood D.C."/>
            <person name="Martin F."/>
            <person name="Cullen D."/>
            <person name="Grigoriev I.V."/>
            <person name="Hibbett D.S."/>
        </authorList>
    </citation>
    <scope>NUCLEOTIDE SEQUENCE [LARGE SCALE GENOMIC DNA]</scope>
    <source>
        <strain evidence="1 2">LYAD-421 SS1</strain>
    </source>
</reference>
<sequence length="50" mass="5610">MVIPREGDLVRLYIQLADRDLVTGRVDKSRINDVAATRRVDSGRRSATTP</sequence>
<accession>R7SR06</accession>
<dbReference type="GeneID" id="18839853"/>
<name>R7SR06_DICSQ</name>
<evidence type="ECO:0000313" key="2">
    <source>
        <dbReference type="Proteomes" id="UP000053319"/>
    </source>
</evidence>
<evidence type="ECO:0000313" key="1">
    <source>
        <dbReference type="EMBL" id="EJF57412.1"/>
    </source>
</evidence>
<dbReference type="KEGG" id="dsq:DICSQDRAFT_173963"/>
<protein>
    <submittedName>
        <fullName evidence="1">Uncharacterized protein</fullName>
    </submittedName>
</protein>
<proteinExistence type="predicted"/>
<organism evidence="1 2">
    <name type="scientific">Dichomitus squalens (strain LYAD-421)</name>
    <name type="common">Western red white-rot fungus</name>
    <dbReference type="NCBI Taxonomy" id="732165"/>
    <lineage>
        <taxon>Eukaryota</taxon>
        <taxon>Fungi</taxon>
        <taxon>Dikarya</taxon>
        <taxon>Basidiomycota</taxon>
        <taxon>Agaricomycotina</taxon>
        <taxon>Agaricomycetes</taxon>
        <taxon>Polyporales</taxon>
        <taxon>Polyporaceae</taxon>
        <taxon>Dichomitus</taxon>
    </lineage>
</organism>